<dbReference type="InterPro" id="IPR036936">
    <property type="entry name" value="CRIB_dom_sf"/>
</dbReference>
<evidence type="ECO:0000256" key="4">
    <source>
        <dbReference type="ARBA" id="ARBA00022475"/>
    </source>
</evidence>
<dbReference type="GO" id="GO:0005886">
    <property type="term" value="C:plasma membrane"/>
    <property type="evidence" value="ECO:0007669"/>
    <property type="project" value="UniProtKB-SubCell"/>
</dbReference>
<keyword evidence="12" id="KW-1185">Reference proteome</keyword>
<dbReference type="PROSITE" id="PS50108">
    <property type="entry name" value="CRIB"/>
    <property type="match status" value="1"/>
</dbReference>
<evidence type="ECO:0000256" key="7">
    <source>
        <dbReference type="ARBA" id="ARBA00023136"/>
    </source>
</evidence>
<dbReference type="GO" id="GO:0005856">
    <property type="term" value="C:cytoskeleton"/>
    <property type="evidence" value="ECO:0007669"/>
    <property type="project" value="UniProtKB-SubCell"/>
</dbReference>
<evidence type="ECO:0000256" key="1">
    <source>
        <dbReference type="ARBA" id="ARBA00004193"/>
    </source>
</evidence>
<dbReference type="InterPro" id="IPR000095">
    <property type="entry name" value="CRIB_dom"/>
</dbReference>
<keyword evidence="10" id="KW-0449">Lipoprotein</keyword>
<keyword evidence="4" id="KW-1003">Cell membrane</keyword>
<dbReference type="GO" id="GO:0031267">
    <property type="term" value="F:small GTPase binding"/>
    <property type="evidence" value="ECO:0007669"/>
    <property type="project" value="InterPro"/>
</dbReference>
<keyword evidence="5" id="KW-0963">Cytoplasm</keyword>
<sequence>MVFNRRNQPRFWLLNCCVLPQSEIGKVKIDRSMIGGPTNFRHIGHMGAGDLTSSCKIEAVNCLLSSKGSEDYAIPVPSNLREKDIPIQPETTCQ</sequence>
<comment type="subcellular location">
    <subcellularLocation>
        <location evidence="1">Cell membrane</location>
        <topology evidence="1">Lipid-anchor</topology>
    </subcellularLocation>
    <subcellularLocation>
        <location evidence="2">Cytoplasm</location>
        <location evidence="2">Cytoskeleton</location>
    </subcellularLocation>
</comment>
<dbReference type="PANTHER" id="PTHR13502:SF6">
    <property type="entry name" value="CDC42 SMALL EFFECTOR PROTEIN HOMOLOG"/>
    <property type="match status" value="1"/>
</dbReference>
<keyword evidence="9" id="KW-0206">Cytoskeleton</keyword>
<evidence type="ECO:0000259" key="11">
    <source>
        <dbReference type="PROSITE" id="PS50108"/>
    </source>
</evidence>
<dbReference type="InterPro" id="IPR039056">
    <property type="entry name" value="SPEC"/>
</dbReference>
<evidence type="ECO:0000256" key="5">
    <source>
        <dbReference type="ARBA" id="ARBA00022490"/>
    </source>
</evidence>
<dbReference type="AlphaFoldDB" id="A0A914CMG5"/>
<name>A0A914CMG5_9BILA</name>
<evidence type="ECO:0000313" key="13">
    <source>
        <dbReference type="WBParaSite" id="ACRNAN_scaffold11929.g12001.t1"/>
    </source>
</evidence>
<organism evidence="12 13">
    <name type="scientific">Acrobeloides nanus</name>
    <dbReference type="NCBI Taxonomy" id="290746"/>
    <lineage>
        <taxon>Eukaryota</taxon>
        <taxon>Metazoa</taxon>
        <taxon>Ecdysozoa</taxon>
        <taxon>Nematoda</taxon>
        <taxon>Chromadorea</taxon>
        <taxon>Rhabditida</taxon>
        <taxon>Tylenchina</taxon>
        <taxon>Cephalobomorpha</taxon>
        <taxon>Cephaloboidea</taxon>
        <taxon>Cephalobidae</taxon>
        <taxon>Acrobeloides</taxon>
    </lineage>
</organism>
<dbReference type="GO" id="GO:0008360">
    <property type="term" value="P:regulation of cell shape"/>
    <property type="evidence" value="ECO:0007669"/>
    <property type="project" value="UniProtKB-KW"/>
</dbReference>
<accession>A0A914CMG5</accession>
<feature type="domain" description="CRIB" evidence="11">
    <location>
        <begin position="34"/>
        <end position="47"/>
    </location>
</feature>
<proteinExistence type="inferred from homology"/>
<dbReference type="PANTHER" id="PTHR13502">
    <property type="entry name" value="CDC42 SMALL EFFECTOR PROTEIN HOMOLOG"/>
    <property type="match status" value="1"/>
</dbReference>
<dbReference type="Gene3D" id="3.90.810.10">
    <property type="entry name" value="CRIB domain"/>
    <property type="match status" value="1"/>
</dbReference>
<evidence type="ECO:0000256" key="10">
    <source>
        <dbReference type="ARBA" id="ARBA00023288"/>
    </source>
</evidence>
<dbReference type="WBParaSite" id="ACRNAN_scaffold11929.g12001.t1">
    <property type="protein sequence ID" value="ACRNAN_scaffold11929.g12001.t1"/>
    <property type="gene ID" value="ACRNAN_scaffold11929.g12001"/>
</dbReference>
<dbReference type="GO" id="GO:0035023">
    <property type="term" value="P:regulation of Rho protein signal transduction"/>
    <property type="evidence" value="ECO:0007669"/>
    <property type="project" value="InterPro"/>
</dbReference>
<keyword evidence="6" id="KW-0133">Cell shape</keyword>
<keyword evidence="8" id="KW-0564">Palmitate</keyword>
<dbReference type="Proteomes" id="UP000887540">
    <property type="component" value="Unplaced"/>
</dbReference>
<protein>
    <submittedName>
        <fullName evidence="13">CRIB domain-containing protein</fullName>
    </submittedName>
</protein>
<reference evidence="13" key="1">
    <citation type="submission" date="2022-11" db="UniProtKB">
        <authorList>
            <consortium name="WormBaseParasite"/>
        </authorList>
    </citation>
    <scope>IDENTIFICATION</scope>
</reference>
<keyword evidence="7" id="KW-0472">Membrane</keyword>
<evidence type="ECO:0000256" key="3">
    <source>
        <dbReference type="ARBA" id="ARBA00005720"/>
    </source>
</evidence>
<evidence type="ECO:0000256" key="8">
    <source>
        <dbReference type="ARBA" id="ARBA00023139"/>
    </source>
</evidence>
<comment type="similarity">
    <text evidence="3">Belongs to the CDC42SE/SPEC family.</text>
</comment>
<evidence type="ECO:0000256" key="6">
    <source>
        <dbReference type="ARBA" id="ARBA00022960"/>
    </source>
</evidence>
<evidence type="ECO:0000256" key="2">
    <source>
        <dbReference type="ARBA" id="ARBA00004245"/>
    </source>
</evidence>
<evidence type="ECO:0000256" key="9">
    <source>
        <dbReference type="ARBA" id="ARBA00023212"/>
    </source>
</evidence>
<dbReference type="CDD" id="cd00132">
    <property type="entry name" value="CRIB"/>
    <property type="match status" value="1"/>
</dbReference>
<evidence type="ECO:0000313" key="12">
    <source>
        <dbReference type="Proteomes" id="UP000887540"/>
    </source>
</evidence>